<comment type="subcellular location">
    <subcellularLocation>
        <location evidence="1">Nucleus</location>
    </subcellularLocation>
</comment>
<protein>
    <recommendedName>
        <fullName evidence="7">Centromere protein C</fullName>
    </recommendedName>
    <alternativeName>
        <fullName evidence="8">Centromere autoantigen C</fullName>
    </alternativeName>
    <alternativeName>
        <fullName evidence="9">Centromere protein C 1</fullName>
    </alternativeName>
</protein>
<feature type="compositionally biased region" description="Basic and acidic residues" evidence="10">
    <location>
        <begin position="20"/>
        <end position="31"/>
    </location>
</feature>
<gene>
    <name evidence="12" type="primary">Cenpc</name>
    <name evidence="12" type="ORF">CEYCYA_R01692</name>
</gene>
<comment type="caution">
    <text evidence="12">The sequence shown here is derived from an EMBL/GenBank/DDBJ whole genome shotgun (WGS) entry which is preliminary data.</text>
</comment>
<accession>A0A7L4N4S4</accession>
<feature type="region of interest" description="Disordered" evidence="10">
    <location>
        <begin position="1"/>
        <end position="174"/>
    </location>
</feature>
<organism evidence="12 13">
    <name type="scientific">Ceyx cyanopectus</name>
    <name type="common">Indigo-banded kingfisher</name>
    <dbReference type="NCBI Taxonomy" id="390723"/>
    <lineage>
        <taxon>Eukaryota</taxon>
        <taxon>Metazoa</taxon>
        <taxon>Chordata</taxon>
        <taxon>Craniata</taxon>
        <taxon>Vertebrata</taxon>
        <taxon>Euteleostomi</taxon>
        <taxon>Archelosauria</taxon>
        <taxon>Archosauria</taxon>
        <taxon>Dinosauria</taxon>
        <taxon>Saurischia</taxon>
        <taxon>Theropoda</taxon>
        <taxon>Coelurosauria</taxon>
        <taxon>Aves</taxon>
        <taxon>Neognathae</taxon>
        <taxon>Neoaves</taxon>
        <taxon>Telluraves</taxon>
        <taxon>Coraciimorphae</taxon>
        <taxon>Coraciiformes</taxon>
        <taxon>Alcedinidae</taxon>
        <taxon>Ceyx</taxon>
    </lineage>
</organism>
<evidence type="ECO:0000256" key="2">
    <source>
        <dbReference type="ARBA" id="ARBA00010291"/>
    </source>
</evidence>
<comment type="similarity">
    <text evidence="2">Belongs to the CENP-C/MIF2 family.</text>
</comment>
<evidence type="ECO:0000256" key="6">
    <source>
        <dbReference type="ARBA" id="ARBA00064952"/>
    </source>
</evidence>
<dbReference type="FunFam" id="2.60.120.10:FF:000033">
    <property type="entry name" value="Centromere protein C 1"/>
    <property type="match status" value="1"/>
</dbReference>
<evidence type="ECO:0000256" key="7">
    <source>
        <dbReference type="ARBA" id="ARBA00068530"/>
    </source>
</evidence>
<proteinExistence type="inferred from homology"/>
<evidence type="ECO:0000313" key="12">
    <source>
        <dbReference type="EMBL" id="NXY84936.1"/>
    </source>
</evidence>
<dbReference type="Gene3D" id="2.60.120.10">
    <property type="entry name" value="Jelly Rolls"/>
    <property type="match status" value="1"/>
</dbReference>
<comment type="subunit">
    <text evidence="6">Oligomer. Component of the CENPA-NAC complex, at least composed of CENPA, CENPC, CENPH, CENPM, CENPN, CENPT and CENPU. The CENPA-NAC complex interacts with the CENPA-CAD complex, composed of CENPI, CENPK, CENPL, CENPO, CENPP, CENPQ, CENPR and CENPS. Binds to DAXX. Interacts with DNMT3B. Interacts directly with CENPA. Identified in a centromere complex containing histones H2A, H2B and H4, and at least CENPA, CENPB, CENPC, CENPT, CENPN, HJURP, SUPT16H, SSRP1 and RSF1. Interacts with MEIKIN.</text>
</comment>
<evidence type="ECO:0000259" key="11">
    <source>
        <dbReference type="Pfam" id="PF11699"/>
    </source>
</evidence>
<dbReference type="GO" id="GO:0051455">
    <property type="term" value="P:spindle attachment to meiosis I kinetochore"/>
    <property type="evidence" value="ECO:0007669"/>
    <property type="project" value="TreeGrafter"/>
</dbReference>
<dbReference type="GO" id="GO:0000776">
    <property type="term" value="C:kinetochore"/>
    <property type="evidence" value="ECO:0007669"/>
    <property type="project" value="InterPro"/>
</dbReference>
<evidence type="ECO:0000256" key="10">
    <source>
        <dbReference type="SAM" id="MobiDB-lite"/>
    </source>
</evidence>
<feature type="compositionally biased region" description="Basic and acidic residues" evidence="10">
    <location>
        <begin position="228"/>
        <end position="240"/>
    </location>
</feature>
<evidence type="ECO:0000256" key="5">
    <source>
        <dbReference type="ARBA" id="ARBA00053516"/>
    </source>
</evidence>
<dbReference type="GO" id="GO:0051315">
    <property type="term" value="P:attachment of mitotic spindle microtubules to kinetochore"/>
    <property type="evidence" value="ECO:0007669"/>
    <property type="project" value="TreeGrafter"/>
</dbReference>
<dbReference type="InterPro" id="IPR011051">
    <property type="entry name" value="RmlC_Cupin_sf"/>
</dbReference>
<feature type="region of interest" description="Disordered" evidence="10">
    <location>
        <begin position="208"/>
        <end position="295"/>
    </location>
</feature>
<sequence>LGKTTKDAVRQGSPNQKVDLFWKPDSGEKEMAVLGSQTKASHAKQSKTRVVPSKDSPVPSPELQQQQTPKKTPKSSKNLQLVSKASQSLASKKKTAQQKLPKDPVAKRLAQTPRKKLKTSAKKSSNRKAQLPREESSDSDPGAEEPQRAVTLTEAFTLPQQKSQPGANQKSTQSLKLDSVLQQLGSLGAGNKSFVKVLECLMDSMKKSEKKQLPAQSAGETPQNVHPRRSEGVCSNHEDVESAGDSDSSSVHGVARKKQKLSAGKRKREKRKHGRQLHGPVLEHDDQLSSRSKFSEENHMSSGNVYHWCLLIISPVFSPCQLVMPSNTPNVRRTKRVRVKPLEYWRGERINYTVSSSGLVFSGIVCPETKPHRKTEQRRNGHKKKINEASKIPADLDLTLADASKPTIVLDPITNKEVLLKCVSTDMRHDCFFKDEAVEIYKTLNTSAFATGKLILKPLKEKGRQFVHMDTIAFHVIQGRVIFTLHETSYYLTTGSCFYVPAGNEYNIRNILNEESVLFFTQLK</sequence>
<feature type="compositionally biased region" description="Low complexity" evidence="10">
    <location>
        <begin position="64"/>
        <end position="90"/>
    </location>
</feature>
<dbReference type="GO" id="GO:0019237">
    <property type="term" value="F:centromeric DNA binding"/>
    <property type="evidence" value="ECO:0007669"/>
    <property type="project" value="InterPro"/>
</dbReference>
<dbReference type="OrthoDB" id="1939643at2759"/>
<evidence type="ECO:0000313" key="13">
    <source>
        <dbReference type="Proteomes" id="UP000586704"/>
    </source>
</evidence>
<keyword evidence="13" id="KW-1185">Reference proteome</keyword>
<dbReference type="GO" id="GO:0051382">
    <property type="term" value="P:kinetochore assembly"/>
    <property type="evidence" value="ECO:0007669"/>
    <property type="project" value="InterPro"/>
</dbReference>
<dbReference type="GO" id="GO:0005634">
    <property type="term" value="C:nucleus"/>
    <property type="evidence" value="ECO:0007669"/>
    <property type="project" value="UniProtKB-SubCell"/>
</dbReference>
<dbReference type="PANTHER" id="PTHR16684:SF11">
    <property type="entry name" value="CENTROMERE PROTEIN C"/>
    <property type="match status" value="1"/>
</dbReference>
<keyword evidence="4" id="KW-0539">Nucleus</keyword>
<dbReference type="InterPro" id="IPR025974">
    <property type="entry name" value="Mif2/CENP-C_cupin"/>
</dbReference>
<dbReference type="InterPro" id="IPR014710">
    <property type="entry name" value="RmlC-like_jellyroll"/>
</dbReference>
<evidence type="ECO:0000256" key="9">
    <source>
        <dbReference type="ARBA" id="ARBA00083562"/>
    </source>
</evidence>
<evidence type="ECO:0000256" key="1">
    <source>
        <dbReference type="ARBA" id="ARBA00004123"/>
    </source>
</evidence>
<dbReference type="PANTHER" id="PTHR16684">
    <property type="entry name" value="CENTROMERE PROTEIN C"/>
    <property type="match status" value="1"/>
</dbReference>
<feature type="compositionally biased region" description="Basic and acidic residues" evidence="10">
    <location>
        <begin position="281"/>
        <end position="295"/>
    </location>
</feature>
<dbReference type="EMBL" id="VYZU01034808">
    <property type="protein sequence ID" value="NXY84936.1"/>
    <property type="molecule type" value="Genomic_DNA"/>
</dbReference>
<name>A0A7L4N4S4_9AVES</name>
<feature type="non-terminal residue" evidence="12">
    <location>
        <position position="1"/>
    </location>
</feature>
<comment type="function">
    <text evidence="5">Component of the CENPA-NAC (nucleosome-associated) complex, a complex that plays a central role in assembly of kinetochore proteins, mitotic progression and chromosome segregation. The CENPA-NAC complex recruits the CENPA-CAD (nucleosome distal) complex and may be involved in incorporation of newly synthesized CENPA into centromeres. CENPC recruits DNA methylation and DNMT3B to both centromeric and pericentromeric satellite repeats and regulates the histone code in these regions.</text>
</comment>
<dbReference type="SUPFAM" id="SSF51182">
    <property type="entry name" value="RmlC-like cupins"/>
    <property type="match status" value="1"/>
</dbReference>
<feature type="non-terminal residue" evidence="12">
    <location>
        <position position="524"/>
    </location>
</feature>
<feature type="compositionally biased region" description="Basic residues" evidence="10">
    <location>
        <begin position="254"/>
        <end position="276"/>
    </location>
</feature>
<evidence type="ECO:0000256" key="3">
    <source>
        <dbReference type="ARBA" id="ARBA00023125"/>
    </source>
</evidence>
<reference evidence="12 13" key="1">
    <citation type="submission" date="2020-02" db="EMBL/GenBank/DDBJ databases">
        <title>Bird 10,000 Genomes (B10K) Project - Family phase.</title>
        <authorList>
            <person name="Zhang G."/>
        </authorList>
    </citation>
    <scope>NUCLEOTIDE SEQUENCE [LARGE SCALE GENOMIC DNA]</scope>
    <source>
        <strain evidence="12">B10K-DU-013-51</strain>
        <tissue evidence="12">Mixed tissue sample</tissue>
    </source>
</reference>
<evidence type="ECO:0000256" key="4">
    <source>
        <dbReference type="ARBA" id="ARBA00023242"/>
    </source>
</evidence>
<feature type="compositionally biased region" description="Basic residues" evidence="10">
    <location>
        <begin position="113"/>
        <end position="126"/>
    </location>
</feature>
<dbReference type="CDD" id="cd06993">
    <property type="entry name" value="cupin_CENP-C_C"/>
    <property type="match status" value="1"/>
</dbReference>
<feature type="domain" description="Mif2/CENP-C cupin" evidence="11">
    <location>
        <begin position="440"/>
        <end position="522"/>
    </location>
</feature>
<evidence type="ECO:0000256" key="8">
    <source>
        <dbReference type="ARBA" id="ARBA00082151"/>
    </source>
</evidence>
<dbReference type="GO" id="GO:0005721">
    <property type="term" value="C:pericentric heterochromatin"/>
    <property type="evidence" value="ECO:0007669"/>
    <property type="project" value="UniProtKB-ARBA"/>
</dbReference>
<keyword evidence="3" id="KW-0238">DNA-binding</keyword>
<dbReference type="Pfam" id="PF11699">
    <property type="entry name" value="CENP-C_C"/>
    <property type="match status" value="1"/>
</dbReference>
<dbReference type="InterPro" id="IPR028386">
    <property type="entry name" value="CENP-C/Mif2/cnp3"/>
</dbReference>
<feature type="compositionally biased region" description="Polar residues" evidence="10">
    <location>
        <begin position="158"/>
        <end position="174"/>
    </location>
</feature>
<dbReference type="AlphaFoldDB" id="A0A7L4N4S4"/>
<feature type="compositionally biased region" description="Polar residues" evidence="10">
    <location>
        <begin position="214"/>
        <end position="224"/>
    </location>
</feature>
<dbReference type="Proteomes" id="UP000586704">
    <property type="component" value="Unassembled WGS sequence"/>
</dbReference>